<protein>
    <recommendedName>
        <fullName evidence="3">Lipoprotein</fullName>
    </recommendedName>
</protein>
<dbReference type="Proteomes" id="UP000007346">
    <property type="component" value="Chromosome"/>
</dbReference>
<organism evidence="1 2">
    <name type="scientific">Brachyspira pilosicoli B2904</name>
    <dbReference type="NCBI Taxonomy" id="1133568"/>
    <lineage>
        <taxon>Bacteria</taxon>
        <taxon>Pseudomonadati</taxon>
        <taxon>Spirochaetota</taxon>
        <taxon>Spirochaetia</taxon>
        <taxon>Brachyspirales</taxon>
        <taxon>Brachyspiraceae</taxon>
        <taxon>Brachyspira</taxon>
    </lineage>
</organism>
<proteinExistence type="predicted"/>
<accession>J9UVM4</accession>
<dbReference type="PROSITE" id="PS51257">
    <property type="entry name" value="PROKAR_LIPOPROTEIN"/>
    <property type="match status" value="1"/>
</dbReference>
<dbReference type="KEGG" id="bpj:B2904_orf1650"/>
<gene>
    <name evidence="1" type="ORF">B2904_orf1650</name>
</gene>
<dbReference type="PATRIC" id="fig|1133568.3.peg.1647"/>
<dbReference type="HOGENOM" id="CLU_1764526_0_0_12"/>
<evidence type="ECO:0008006" key="3">
    <source>
        <dbReference type="Google" id="ProtNLM"/>
    </source>
</evidence>
<dbReference type="EMBL" id="CP003490">
    <property type="protein sequence ID" value="AFR70983.1"/>
    <property type="molecule type" value="Genomic_DNA"/>
</dbReference>
<reference evidence="1 2" key="1">
    <citation type="journal article" date="2012" name="BMC Genomics">
        <title>Comparative genomics of Brachyspira pilosicoli strains: genome rearrangements, reductions and correlation of genetic compliment with phenotypic diversity.</title>
        <authorList>
            <person name="Mappley L.J."/>
            <person name="Black M.L."/>
            <person name="Abuoun M."/>
            <person name="Darby A.C."/>
            <person name="Woodward M.J."/>
            <person name="Parkhill J."/>
            <person name="Turner A.K."/>
            <person name="Bellgard M.I."/>
            <person name="La T."/>
            <person name="Phillips N.D."/>
            <person name="La Ragione R.M."/>
            <person name="Hampson D.J."/>
        </authorList>
    </citation>
    <scope>NUCLEOTIDE SEQUENCE [LARGE SCALE GENOMIC DNA]</scope>
    <source>
        <strain evidence="1">B2904</strain>
    </source>
</reference>
<name>J9UVM4_BRAPL</name>
<dbReference type="AlphaFoldDB" id="J9UVM4"/>
<dbReference type="RefSeq" id="WP_014936209.1">
    <property type="nucleotide sequence ID" value="NC_018607.1"/>
</dbReference>
<sequence length="142" mass="15608">MKKTIILITIFIIFIISCKVTPTAPENEYLTTANNYKSSFPILGKAYLWVIIGNNNEISLKFGPDGKAAPTDAGEIIYDPTAGITNTMSLTDKNNTNTYAFQTGTLTGSVEVLDKTRIKVYFTQNVTPYIKIMEAVCETPAP</sequence>
<evidence type="ECO:0000313" key="1">
    <source>
        <dbReference type="EMBL" id="AFR70983.1"/>
    </source>
</evidence>
<evidence type="ECO:0000313" key="2">
    <source>
        <dbReference type="Proteomes" id="UP000007346"/>
    </source>
</evidence>